<dbReference type="Proteomes" id="UP000182306">
    <property type="component" value="Plasmid C"/>
</dbReference>
<protein>
    <submittedName>
        <fullName evidence="2">Uncharacterized protein</fullName>
    </submittedName>
</protein>
<evidence type="ECO:0000256" key="1">
    <source>
        <dbReference type="SAM" id="MobiDB-lite"/>
    </source>
</evidence>
<keyword evidence="3" id="KW-1185">Reference proteome</keyword>
<evidence type="ECO:0000313" key="2">
    <source>
        <dbReference type="EMBL" id="APG95500.1"/>
    </source>
</evidence>
<reference evidence="2 3" key="1">
    <citation type="submission" date="2015-10" db="EMBL/GenBank/DDBJ databases">
        <title>Genomic differences between typical nodule nitrogen-fixing rhizobial strains and those coming from bean seeds.</title>
        <authorList>
            <person name="Peralta H."/>
            <person name="Aguilar-Vera A."/>
            <person name="Diaz R."/>
            <person name="Mora Y."/>
            <person name="Martinez-Batallar G."/>
            <person name="Salazar E."/>
            <person name="Vargas-Lagunas C."/>
            <person name="Encarnacion S."/>
            <person name="Girard L."/>
            <person name="Mora J."/>
        </authorList>
    </citation>
    <scope>NUCLEOTIDE SEQUENCE [LARGE SCALE GENOMIC DNA]</scope>
    <source>
        <strain evidence="2 3">CFNEI 73</strain>
        <plasmid evidence="2 3">C</plasmid>
    </source>
</reference>
<accession>A0A1L3LZH6</accession>
<sequence>MLGEEQSLDHAIRKFERTMADAASEEAHDTVGAAELSKSVSEGR</sequence>
<dbReference type="KEGG" id="same:SAMCFNEI73_pC1796"/>
<feature type="region of interest" description="Disordered" evidence="1">
    <location>
        <begin position="21"/>
        <end position="44"/>
    </location>
</feature>
<name>A0A1L3LZH6_9HYPH</name>
<proteinExistence type="predicted"/>
<keyword evidence="2" id="KW-0614">Plasmid</keyword>
<dbReference type="AlphaFoldDB" id="A0A1L3LZH6"/>
<gene>
    <name evidence="2" type="ORF">SAMCFNEI73_pC1796</name>
</gene>
<dbReference type="EMBL" id="CP013110">
    <property type="protein sequence ID" value="APG95500.1"/>
    <property type="molecule type" value="Genomic_DNA"/>
</dbReference>
<evidence type="ECO:0000313" key="3">
    <source>
        <dbReference type="Proteomes" id="UP000182306"/>
    </source>
</evidence>
<organism evidence="2 3">
    <name type="scientific">Sinorhizobium americanum</name>
    <dbReference type="NCBI Taxonomy" id="194963"/>
    <lineage>
        <taxon>Bacteria</taxon>
        <taxon>Pseudomonadati</taxon>
        <taxon>Pseudomonadota</taxon>
        <taxon>Alphaproteobacteria</taxon>
        <taxon>Hyphomicrobiales</taxon>
        <taxon>Rhizobiaceae</taxon>
        <taxon>Sinorhizobium/Ensifer group</taxon>
        <taxon>Sinorhizobium</taxon>
    </lineage>
</organism>
<geneLocation type="plasmid" evidence="2 3">
    <name>C</name>
</geneLocation>